<evidence type="ECO:0000313" key="3">
    <source>
        <dbReference type="WBParaSite" id="Minc3s09100g42920"/>
    </source>
</evidence>
<proteinExistence type="predicted"/>
<evidence type="ECO:0000256" key="1">
    <source>
        <dbReference type="SAM" id="MobiDB-lite"/>
    </source>
</evidence>
<evidence type="ECO:0000313" key="2">
    <source>
        <dbReference type="Proteomes" id="UP000887563"/>
    </source>
</evidence>
<organism evidence="2 3">
    <name type="scientific">Meloidogyne incognita</name>
    <name type="common">Southern root-knot nematode worm</name>
    <name type="synonym">Oxyuris incognita</name>
    <dbReference type="NCBI Taxonomy" id="6306"/>
    <lineage>
        <taxon>Eukaryota</taxon>
        <taxon>Metazoa</taxon>
        <taxon>Ecdysozoa</taxon>
        <taxon>Nematoda</taxon>
        <taxon>Chromadorea</taxon>
        <taxon>Rhabditida</taxon>
        <taxon>Tylenchina</taxon>
        <taxon>Tylenchomorpha</taxon>
        <taxon>Tylenchoidea</taxon>
        <taxon>Meloidogynidae</taxon>
        <taxon>Meloidogyninae</taxon>
        <taxon>Meloidogyne</taxon>
        <taxon>Meloidogyne incognita group</taxon>
    </lineage>
</organism>
<sequence length="73" mass="7943">MGNKLKENIFTKNNLFGINLIKNKVSSDILRAQGYSQQFKSLLSTPKSRRDSVPGDTCQTLTAGKSATPRGGN</sequence>
<keyword evidence="2" id="KW-1185">Reference proteome</keyword>
<dbReference type="AlphaFoldDB" id="A0A914NSK7"/>
<reference evidence="3" key="1">
    <citation type="submission" date="2022-11" db="UniProtKB">
        <authorList>
            <consortium name="WormBaseParasite"/>
        </authorList>
    </citation>
    <scope>IDENTIFICATION</scope>
</reference>
<protein>
    <submittedName>
        <fullName evidence="3">Uncharacterized protein</fullName>
    </submittedName>
</protein>
<name>A0A914NSK7_MELIC</name>
<feature type="region of interest" description="Disordered" evidence="1">
    <location>
        <begin position="43"/>
        <end position="73"/>
    </location>
</feature>
<dbReference type="WBParaSite" id="Minc3s09100g42920">
    <property type="protein sequence ID" value="Minc3s09100g42920"/>
    <property type="gene ID" value="Minc3s09100g42920"/>
</dbReference>
<accession>A0A914NSK7</accession>
<dbReference type="Proteomes" id="UP000887563">
    <property type="component" value="Unplaced"/>
</dbReference>